<protein>
    <submittedName>
        <fullName evidence="2">Predicted protein</fullName>
    </submittedName>
</protein>
<organism evidence="3">
    <name type="scientific">Verticillium alfalfae (strain VaMs.102 / ATCC MYA-4576 / FGSC 10136)</name>
    <name type="common">Verticillium wilt of alfalfa</name>
    <name type="synonym">Verticillium albo-atrum</name>
    <dbReference type="NCBI Taxonomy" id="526221"/>
    <lineage>
        <taxon>Eukaryota</taxon>
        <taxon>Fungi</taxon>
        <taxon>Dikarya</taxon>
        <taxon>Ascomycota</taxon>
        <taxon>Pezizomycotina</taxon>
        <taxon>Sordariomycetes</taxon>
        <taxon>Hypocreomycetidae</taxon>
        <taxon>Glomerellales</taxon>
        <taxon>Plectosphaerellaceae</taxon>
        <taxon>Verticillium</taxon>
    </lineage>
</organism>
<dbReference type="AlphaFoldDB" id="C9SKI5"/>
<dbReference type="KEGG" id="val:VDBG_05312"/>
<feature type="compositionally biased region" description="Low complexity" evidence="1">
    <location>
        <begin position="209"/>
        <end position="223"/>
    </location>
</feature>
<dbReference type="GeneID" id="9531178"/>
<reference evidence="3" key="1">
    <citation type="journal article" date="2011" name="PLoS Pathog.">
        <title>Comparative genomics yields insights into niche adaptation of plant vascular wilt pathogens.</title>
        <authorList>
            <person name="Klosterman S.J."/>
            <person name="Subbarao K.V."/>
            <person name="Kang S."/>
            <person name="Veronese P."/>
            <person name="Gold S.E."/>
            <person name="Thomma B.P.H.J."/>
            <person name="Chen Z."/>
            <person name="Henrissat B."/>
            <person name="Lee Y.-H."/>
            <person name="Park J."/>
            <person name="Garcia-Pedrajas M.D."/>
            <person name="Barbara D.J."/>
            <person name="Anchieta A."/>
            <person name="de Jonge R."/>
            <person name="Santhanam P."/>
            <person name="Maruthachalam K."/>
            <person name="Atallah Z."/>
            <person name="Amyotte S.G."/>
            <person name="Paz Z."/>
            <person name="Inderbitzin P."/>
            <person name="Hayes R.J."/>
            <person name="Heiman D.I."/>
            <person name="Young S."/>
            <person name="Zeng Q."/>
            <person name="Engels R."/>
            <person name="Galagan J."/>
            <person name="Cuomo C.A."/>
            <person name="Dobinson K.F."/>
            <person name="Ma L.-J."/>
        </authorList>
    </citation>
    <scope>NUCLEOTIDE SEQUENCE [LARGE SCALE GENOMIC DNA]</scope>
    <source>
        <strain evidence="3">VaMs.102 / ATCC MYA-4576 / FGSC 10136</strain>
    </source>
</reference>
<feature type="compositionally biased region" description="Low complexity" evidence="1">
    <location>
        <begin position="230"/>
        <end position="249"/>
    </location>
</feature>
<dbReference type="EMBL" id="DS985219">
    <property type="protein sequence ID" value="EEY19203.1"/>
    <property type="molecule type" value="Genomic_DNA"/>
</dbReference>
<evidence type="ECO:0000313" key="2">
    <source>
        <dbReference type="EMBL" id="EEY19203.1"/>
    </source>
</evidence>
<sequence length="340" mass="34701">MKSVIAAAGLLAVANAYQPRHYHWRRQNETYPEVPAGYTTLTVEVTEVATITSCAPTVTNCAAASSTLPASDLSVIVVTNTVVLSTTVCPVAEAATISKSIIKEHETGSLPGSTKTGAVPGITEGPTAPAPTGYPTPEITTSAALPEAPVGDDEDEEDDDEDCPTDEGDDEEEDDGSSEGENVPSQTKPYGDATVTGAIPGSGSDDELTTTTTATSTGTITVTVEKPEETGTGSTPGSGSDNGSSEGEGACPSVFRCDRHAPASTVYDCRRGGRGRTAPTDDVVTHVPRPSPSSPSPYPTGNNGTLPSGVPKPTGAPVYNPVYKAHPASATQAPEARLSL</sequence>
<dbReference type="HOGENOM" id="CLU_054979_0_0_1"/>
<feature type="compositionally biased region" description="Acidic residues" evidence="1">
    <location>
        <begin position="150"/>
        <end position="178"/>
    </location>
</feature>
<name>C9SKI5_VERA1</name>
<dbReference type="OrthoDB" id="3923593at2759"/>
<dbReference type="eggNOG" id="ENOG502T25C">
    <property type="taxonomic scope" value="Eukaryota"/>
</dbReference>
<dbReference type="Proteomes" id="UP000008698">
    <property type="component" value="Unassembled WGS sequence"/>
</dbReference>
<evidence type="ECO:0000313" key="3">
    <source>
        <dbReference type="Proteomes" id="UP000008698"/>
    </source>
</evidence>
<feature type="region of interest" description="Disordered" evidence="1">
    <location>
        <begin position="107"/>
        <end position="318"/>
    </location>
</feature>
<keyword evidence="3" id="KW-1185">Reference proteome</keyword>
<dbReference type="RefSeq" id="XP_003004199.1">
    <property type="nucleotide sequence ID" value="XM_003004153.1"/>
</dbReference>
<proteinExistence type="predicted"/>
<feature type="compositionally biased region" description="Pro residues" evidence="1">
    <location>
        <begin position="289"/>
        <end position="298"/>
    </location>
</feature>
<evidence type="ECO:0000256" key="1">
    <source>
        <dbReference type="SAM" id="MobiDB-lite"/>
    </source>
</evidence>
<accession>C9SKI5</accession>
<gene>
    <name evidence="2" type="ORF">VDBG_05312</name>
</gene>